<dbReference type="Proteomes" id="UP000541444">
    <property type="component" value="Unassembled WGS sequence"/>
</dbReference>
<dbReference type="EMBL" id="JACGCM010001183">
    <property type="protein sequence ID" value="KAF6160023.1"/>
    <property type="molecule type" value="Genomic_DNA"/>
</dbReference>
<evidence type="ECO:0000313" key="2">
    <source>
        <dbReference type="Proteomes" id="UP000541444"/>
    </source>
</evidence>
<sequence>MVIESSLSMLSEIGIGTIRGSNERSFRGEDLGIFLYDKSRMIERERKLNIYRSGSAPPTIEGSVTAKLIGLTISDRYVSFSLIALTV</sequence>
<reference evidence="1 2" key="1">
    <citation type="journal article" date="2020" name="IScience">
        <title>Genome Sequencing of the Endangered Kingdonia uniflora (Circaeasteraceae, Ranunculales) Reveals Potential Mechanisms of Evolutionary Specialization.</title>
        <authorList>
            <person name="Sun Y."/>
            <person name="Deng T."/>
            <person name="Zhang A."/>
            <person name="Moore M.J."/>
            <person name="Landis J.B."/>
            <person name="Lin N."/>
            <person name="Zhang H."/>
            <person name="Zhang X."/>
            <person name="Huang J."/>
            <person name="Zhang X."/>
            <person name="Sun H."/>
            <person name="Wang H."/>
        </authorList>
    </citation>
    <scope>NUCLEOTIDE SEQUENCE [LARGE SCALE GENOMIC DNA]</scope>
    <source>
        <strain evidence="1">TB1705</strain>
        <tissue evidence="1">Leaf</tissue>
    </source>
</reference>
<dbReference type="AlphaFoldDB" id="A0A7J7MYR7"/>
<dbReference type="OrthoDB" id="1730898at2759"/>
<comment type="caution">
    <text evidence="1">The sequence shown here is derived from an EMBL/GenBank/DDBJ whole genome shotgun (WGS) entry which is preliminary data.</text>
</comment>
<name>A0A7J7MYR7_9MAGN</name>
<evidence type="ECO:0000313" key="1">
    <source>
        <dbReference type="EMBL" id="KAF6160023.1"/>
    </source>
</evidence>
<gene>
    <name evidence="1" type="ORF">GIB67_033107</name>
</gene>
<accession>A0A7J7MYR7</accession>
<proteinExistence type="predicted"/>
<keyword evidence="2" id="KW-1185">Reference proteome</keyword>
<protein>
    <submittedName>
        <fullName evidence="1">Uncharacterized protein</fullName>
    </submittedName>
</protein>
<organism evidence="1 2">
    <name type="scientific">Kingdonia uniflora</name>
    <dbReference type="NCBI Taxonomy" id="39325"/>
    <lineage>
        <taxon>Eukaryota</taxon>
        <taxon>Viridiplantae</taxon>
        <taxon>Streptophyta</taxon>
        <taxon>Embryophyta</taxon>
        <taxon>Tracheophyta</taxon>
        <taxon>Spermatophyta</taxon>
        <taxon>Magnoliopsida</taxon>
        <taxon>Ranunculales</taxon>
        <taxon>Circaeasteraceae</taxon>
        <taxon>Kingdonia</taxon>
    </lineage>
</organism>